<accession>A0A2S5TL83</accession>
<reference evidence="3 4" key="1">
    <citation type="submission" date="2018-02" db="EMBL/GenBank/DDBJ databases">
        <title>Genome sequencing of Solimonas sp. HR-BB.</title>
        <authorList>
            <person name="Lee Y."/>
            <person name="Jeon C.O."/>
        </authorList>
    </citation>
    <scope>NUCLEOTIDE SEQUENCE [LARGE SCALE GENOMIC DNA]</scope>
    <source>
        <strain evidence="3 4">HR-BB</strain>
    </source>
</reference>
<proteinExistence type="predicted"/>
<dbReference type="EMBL" id="PSNW01000001">
    <property type="protein sequence ID" value="PPE75744.1"/>
    <property type="molecule type" value="Genomic_DNA"/>
</dbReference>
<evidence type="ECO:0000313" key="3">
    <source>
        <dbReference type="EMBL" id="PPE75744.1"/>
    </source>
</evidence>
<organism evidence="3 4">
    <name type="scientific">Solimonas fluminis</name>
    <dbReference type="NCBI Taxonomy" id="2086571"/>
    <lineage>
        <taxon>Bacteria</taxon>
        <taxon>Pseudomonadati</taxon>
        <taxon>Pseudomonadota</taxon>
        <taxon>Gammaproteobacteria</taxon>
        <taxon>Nevskiales</taxon>
        <taxon>Nevskiaceae</taxon>
        <taxon>Solimonas</taxon>
    </lineage>
</organism>
<sequence>MRTPAVLSVLLLSCLCSPAQAQSAYRCSTPSGTVFQDRPCSSGASVQVHKAAPRSGSAPALPAEPAPLTPEQLEGLSPQQLQLLLLQQQNQQRNLERERLADQDGLSPEPPARPRAKTGQENMQEYLDARDRLSQERRAEQREALAAEGQRSDTSGALSRIDNRLRELRMRRDSLAATPKERSRASWQEERLVRLRPQVAAGIPGALEEAEAYLY</sequence>
<name>A0A2S5TL83_9GAMM</name>
<feature type="region of interest" description="Disordered" evidence="1">
    <location>
        <begin position="46"/>
        <end position="71"/>
    </location>
</feature>
<evidence type="ECO:0000256" key="1">
    <source>
        <dbReference type="SAM" id="MobiDB-lite"/>
    </source>
</evidence>
<feature type="region of interest" description="Disordered" evidence="1">
    <location>
        <begin position="89"/>
        <end position="122"/>
    </location>
</feature>
<evidence type="ECO:0008006" key="5">
    <source>
        <dbReference type="Google" id="ProtNLM"/>
    </source>
</evidence>
<keyword evidence="4" id="KW-1185">Reference proteome</keyword>
<feature type="chain" id="PRO_5015558965" description="DUF4124 domain-containing protein" evidence="2">
    <location>
        <begin position="22"/>
        <end position="215"/>
    </location>
</feature>
<feature type="region of interest" description="Disordered" evidence="1">
    <location>
        <begin position="137"/>
        <end position="160"/>
    </location>
</feature>
<dbReference type="RefSeq" id="WP_104228710.1">
    <property type="nucleotide sequence ID" value="NZ_PSNW01000001.1"/>
</dbReference>
<protein>
    <recommendedName>
        <fullName evidence="5">DUF4124 domain-containing protein</fullName>
    </recommendedName>
</protein>
<evidence type="ECO:0000313" key="4">
    <source>
        <dbReference type="Proteomes" id="UP000238220"/>
    </source>
</evidence>
<evidence type="ECO:0000256" key="2">
    <source>
        <dbReference type="SAM" id="SignalP"/>
    </source>
</evidence>
<feature type="signal peptide" evidence="2">
    <location>
        <begin position="1"/>
        <end position="21"/>
    </location>
</feature>
<gene>
    <name evidence="3" type="ORF">C3942_02295</name>
</gene>
<keyword evidence="2" id="KW-0732">Signal</keyword>
<dbReference type="Proteomes" id="UP000238220">
    <property type="component" value="Unassembled WGS sequence"/>
</dbReference>
<dbReference type="AlphaFoldDB" id="A0A2S5TL83"/>
<comment type="caution">
    <text evidence="3">The sequence shown here is derived from an EMBL/GenBank/DDBJ whole genome shotgun (WGS) entry which is preliminary data.</text>
</comment>